<organism evidence="2 3">
    <name type="scientific">Salimicrobium jeotgali</name>
    <dbReference type="NCBI Taxonomy" id="1230341"/>
    <lineage>
        <taxon>Bacteria</taxon>
        <taxon>Bacillati</taxon>
        <taxon>Bacillota</taxon>
        <taxon>Bacilli</taxon>
        <taxon>Bacillales</taxon>
        <taxon>Bacillaceae</taxon>
        <taxon>Salimicrobium</taxon>
    </lineage>
</organism>
<evidence type="ECO:0000313" key="3">
    <source>
        <dbReference type="Proteomes" id="UP000092654"/>
    </source>
</evidence>
<protein>
    <submittedName>
        <fullName evidence="2">Indirect negative regulator of sigma-B activity</fullName>
    </submittedName>
</protein>
<dbReference type="PANTHER" id="PTHR35801:SF1">
    <property type="entry name" value="PHOSPHOSERINE PHOSPHATASE RSBX"/>
    <property type="match status" value="1"/>
</dbReference>
<dbReference type="Proteomes" id="UP000092654">
    <property type="component" value="Chromosome"/>
</dbReference>
<proteinExistence type="predicted"/>
<name>A0AAC8PTF5_9BACI</name>
<sequence>MMSDTALNVATYQKPKQGNYYCGDSFIYNETENNFICALADGLGSGELAKDASKAVMQVIEENPDDTIRSLIEKCNRVLDGKRGVVLGILRIDKKEGTYAYSSIGNIGIVVVDGSGKKSRNIPLPGFLAGYPRELRVKRGDLEKGMRFLVFSDGVDERKLSKLFYRAHTVQDLIEQYDIEFGESRSDDTTLIAMEYS</sequence>
<evidence type="ECO:0000259" key="1">
    <source>
        <dbReference type="SMART" id="SM00331"/>
    </source>
</evidence>
<dbReference type="InterPro" id="IPR001932">
    <property type="entry name" value="PPM-type_phosphatase-like_dom"/>
</dbReference>
<feature type="domain" description="PPM-type phosphatase" evidence="1">
    <location>
        <begin position="6"/>
        <end position="196"/>
    </location>
</feature>
<dbReference type="InterPro" id="IPR039248">
    <property type="entry name" value="Ptase_RsbX"/>
</dbReference>
<dbReference type="InterPro" id="IPR036457">
    <property type="entry name" value="PPM-type-like_dom_sf"/>
</dbReference>
<dbReference type="EMBL" id="CP011361">
    <property type="protein sequence ID" value="AKG05372.1"/>
    <property type="molecule type" value="Genomic_DNA"/>
</dbReference>
<accession>A0AAC8PTF5</accession>
<dbReference type="SUPFAM" id="SSF81606">
    <property type="entry name" value="PP2C-like"/>
    <property type="match status" value="1"/>
</dbReference>
<evidence type="ECO:0000313" key="2">
    <source>
        <dbReference type="EMBL" id="AKG05372.1"/>
    </source>
</evidence>
<dbReference type="SMART" id="SM00331">
    <property type="entry name" value="PP2C_SIG"/>
    <property type="match status" value="1"/>
</dbReference>
<dbReference type="KEGG" id="sje:AAV35_011750"/>
<dbReference type="Pfam" id="PF07228">
    <property type="entry name" value="SpoIIE"/>
    <property type="match status" value="1"/>
</dbReference>
<dbReference type="AlphaFoldDB" id="A0AAC8PTF5"/>
<gene>
    <name evidence="2" type="ORF">AAV35_011750</name>
</gene>
<reference evidence="3" key="1">
    <citation type="submission" date="2015-06" db="EMBL/GenBank/DDBJ databases">
        <title>Salimicrobium jeotgali MJ3, isolated from Myulchi jeot, a traditional Korean fermented seafood.</title>
        <authorList>
            <person name="Kim K.H."/>
            <person name="Jeon C.O."/>
            <person name="Jin H.M."/>
        </authorList>
    </citation>
    <scope>NUCLEOTIDE SEQUENCE [LARGE SCALE GENOMIC DNA]</scope>
    <source>
        <strain evidence="3">MJ3</strain>
    </source>
</reference>
<dbReference type="Gene3D" id="3.60.40.10">
    <property type="entry name" value="PPM-type phosphatase domain"/>
    <property type="match status" value="1"/>
</dbReference>
<dbReference type="PANTHER" id="PTHR35801">
    <property type="entry name" value="PHOSPHOSERINE PHOSPHATASE RSBX"/>
    <property type="match status" value="1"/>
</dbReference>